<evidence type="ECO:0008006" key="3">
    <source>
        <dbReference type="Google" id="ProtNLM"/>
    </source>
</evidence>
<dbReference type="AlphaFoldDB" id="A0AAD5KDQ0"/>
<keyword evidence="2" id="KW-1185">Reference proteome</keyword>
<evidence type="ECO:0000313" key="1">
    <source>
        <dbReference type="EMBL" id="KAI9263295.1"/>
    </source>
</evidence>
<dbReference type="PANTHER" id="PTHR15608:SF0">
    <property type="entry name" value="HIV TAT-SPECIFIC FACTOR 1"/>
    <property type="match status" value="1"/>
</dbReference>
<sequence length="78" mass="9014">MEIESAQACILMMNNRYFAGRQISAEIYDGKERYQKSGTKGTEEDDEEAEKARLERYAKWLEEGGSDHEEDASYKKTP</sequence>
<dbReference type="SUPFAM" id="SSF54928">
    <property type="entry name" value="RNA-binding domain, RBD"/>
    <property type="match status" value="1"/>
</dbReference>
<reference evidence="1" key="1">
    <citation type="journal article" date="2022" name="IScience">
        <title>Evolution of zygomycete secretomes and the origins of terrestrial fungal ecologies.</title>
        <authorList>
            <person name="Chang Y."/>
            <person name="Wang Y."/>
            <person name="Mondo S."/>
            <person name="Ahrendt S."/>
            <person name="Andreopoulos W."/>
            <person name="Barry K."/>
            <person name="Beard J."/>
            <person name="Benny G.L."/>
            <person name="Blankenship S."/>
            <person name="Bonito G."/>
            <person name="Cuomo C."/>
            <person name="Desiro A."/>
            <person name="Gervers K.A."/>
            <person name="Hundley H."/>
            <person name="Kuo A."/>
            <person name="LaButti K."/>
            <person name="Lang B.F."/>
            <person name="Lipzen A."/>
            <person name="O'Donnell K."/>
            <person name="Pangilinan J."/>
            <person name="Reynolds N."/>
            <person name="Sandor L."/>
            <person name="Smith M.E."/>
            <person name="Tsang A."/>
            <person name="Grigoriev I.V."/>
            <person name="Stajich J.E."/>
            <person name="Spatafora J.W."/>
        </authorList>
    </citation>
    <scope>NUCLEOTIDE SEQUENCE</scope>
    <source>
        <strain evidence="1">RSA 2281</strain>
    </source>
</reference>
<organism evidence="1 2">
    <name type="scientific">Phascolomyces articulosus</name>
    <dbReference type="NCBI Taxonomy" id="60185"/>
    <lineage>
        <taxon>Eukaryota</taxon>
        <taxon>Fungi</taxon>
        <taxon>Fungi incertae sedis</taxon>
        <taxon>Mucoromycota</taxon>
        <taxon>Mucoromycotina</taxon>
        <taxon>Mucoromycetes</taxon>
        <taxon>Mucorales</taxon>
        <taxon>Lichtheimiaceae</taxon>
        <taxon>Phascolomyces</taxon>
    </lineage>
</organism>
<dbReference type="InterPro" id="IPR012677">
    <property type="entry name" value="Nucleotide-bd_a/b_plait_sf"/>
</dbReference>
<dbReference type="InterPro" id="IPR035979">
    <property type="entry name" value="RBD_domain_sf"/>
</dbReference>
<dbReference type="Gene3D" id="3.30.70.330">
    <property type="match status" value="1"/>
</dbReference>
<dbReference type="Proteomes" id="UP001209540">
    <property type="component" value="Unassembled WGS sequence"/>
</dbReference>
<dbReference type="GO" id="GO:0003723">
    <property type="term" value="F:RNA binding"/>
    <property type="evidence" value="ECO:0007669"/>
    <property type="project" value="TreeGrafter"/>
</dbReference>
<protein>
    <recommendedName>
        <fullName evidence="3">RRM domain-containing protein</fullName>
    </recommendedName>
</protein>
<dbReference type="PANTHER" id="PTHR15608">
    <property type="entry name" value="SPLICING FACTOR U2AF-ASSOCIATED PROTEIN 2"/>
    <property type="match status" value="1"/>
</dbReference>
<reference evidence="1" key="2">
    <citation type="submission" date="2023-02" db="EMBL/GenBank/DDBJ databases">
        <authorList>
            <consortium name="DOE Joint Genome Institute"/>
            <person name="Mondo S.J."/>
            <person name="Chang Y."/>
            <person name="Wang Y."/>
            <person name="Ahrendt S."/>
            <person name="Andreopoulos W."/>
            <person name="Barry K."/>
            <person name="Beard J."/>
            <person name="Benny G.L."/>
            <person name="Blankenship S."/>
            <person name="Bonito G."/>
            <person name="Cuomo C."/>
            <person name="Desiro A."/>
            <person name="Gervers K.A."/>
            <person name="Hundley H."/>
            <person name="Kuo A."/>
            <person name="LaButti K."/>
            <person name="Lang B.F."/>
            <person name="Lipzen A."/>
            <person name="O'Donnell K."/>
            <person name="Pangilinan J."/>
            <person name="Reynolds N."/>
            <person name="Sandor L."/>
            <person name="Smith M.W."/>
            <person name="Tsang A."/>
            <person name="Grigoriev I.V."/>
            <person name="Stajich J.E."/>
            <person name="Spatafora J.W."/>
        </authorList>
    </citation>
    <scope>NUCLEOTIDE SEQUENCE</scope>
    <source>
        <strain evidence="1">RSA 2281</strain>
    </source>
</reference>
<evidence type="ECO:0000313" key="2">
    <source>
        <dbReference type="Proteomes" id="UP001209540"/>
    </source>
</evidence>
<gene>
    <name evidence="1" type="ORF">BDA99DRAFT_64039</name>
</gene>
<comment type="caution">
    <text evidence="1">The sequence shown here is derived from an EMBL/GenBank/DDBJ whole genome shotgun (WGS) entry which is preliminary data.</text>
</comment>
<name>A0AAD5KDQ0_9FUNG</name>
<dbReference type="GO" id="GO:0005684">
    <property type="term" value="C:U2-type spliceosomal complex"/>
    <property type="evidence" value="ECO:0007669"/>
    <property type="project" value="TreeGrafter"/>
</dbReference>
<dbReference type="EMBL" id="JAIXMP010000013">
    <property type="protein sequence ID" value="KAI9263295.1"/>
    <property type="molecule type" value="Genomic_DNA"/>
</dbReference>
<accession>A0AAD5KDQ0</accession>
<dbReference type="InterPro" id="IPR034393">
    <property type="entry name" value="TatSF1-like"/>
</dbReference>
<dbReference type="GO" id="GO:0005686">
    <property type="term" value="C:U2 snRNP"/>
    <property type="evidence" value="ECO:0007669"/>
    <property type="project" value="TreeGrafter"/>
</dbReference>
<proteinExistence type="predicted"/>